<evidence type="ECO:0000256" key="1">
    <source>
        <dbReference type="SAM" id="MobiDB-lite"/>
    </source>
</evidence>
<evidence type="ECO:0000313" key="4">
    <source>
        <dbReference type="Proteomes" id="UP001349262"/>
    </source>
</evidence>
<accession>A0ABU7TEM0</accession>
<feature type="region of interest" description="Disordered" evidence="1">
    <location>
        <begin position="275"/>
        <end position="294"/>
    </location>
</feature>
<evidence type="ECO:0000256" key="2">
    <source>
        <dbReference type="SAM" id="SignalP"/>
    </source>
</evidence>
<sequence>MRALPSLAALAVGLLPGLVSAPIAAADRQPFAVVKGWEIERTVGETGGNPCLMTHAYEDKEDGNAANAVVFARNGNSLALVLVYQGWAFGKDEAIKAALVLGKKPIKGKIAWIGDEKTARALLPESILPDLLAAGTVILRFANGDAGFRIPDFAAGYEALKRCDATPAAAPQAAAPAPAPAGPSTEPSTPRLAAYVIGLSLQRALKECAIPATDEQRRSVDARMAALQPEMAPLDASLRSELQRRGTPCPAAERQSAFQEILRKFTALSPEELAASLERESADRNAAAPAAPKF</sequence>
<dbReference type="Proteomes" id="UP001349262">
    <property type="component" value="Unassembled WGS sequence"/>
</dbReference>
<proteinExistence type="predicted"/>
<dbReference type="EMBL" id="MLBY01000005">
    <property type="protein sequence ID" value="MEE7458979.1"/>
    <property type="molecule type" value="Genomic_DNA"/>
</dbReference>
<feature type="signal peptide" evidence="2">
    <location>
        <begin position="1"/>
        <end position="25"/>
    </location>
</feature>
<reference evidence="3 4" key="1">
    <citation type="journal article" date="2012" name="Genet. Mol. Biol.">
        <title>Analysis of 16S rRNA and mxaF genes revealing insights into Methylobacterium niche-specific plant association.</title>
        <authorList>
            <person name="Dourado M.N."/>
            <person name="Andreote F.D."/>
            <person name="Dini-Andreote F."/>
            <person name="Conti R."/>
            <person name="Araujo J.M."/>
            <person name="Araujo W.L."/>
        </authorList>
    </citation>
    <scope>NUCLEOTIDE SEQUENCE [LARGE SCALE GENOMIC DNA]</scope>
    <source>
        <strain evidence="3 4">SR1.6/4</strain>
    </source>
</reference>
<organism evidence="3 4">
    <name type="scientific">Methylobacterium radiotolerans</name>
    <dbReference type="NCBI Taxonomy" id="31998"/>
    <lineage>
        <taxon>Bacteria</taxon>
        <taxon>Pseudomonadati</taxon>
        <taxon>Pseudomonadota</taxon>
        <taxon>Alphaproteobacteria</taxon>
        <taxon>Hyphomicrobiales</taxon>
        <taxon>Methylobacteriaceae</taxon>
        <taxon>Methylobacterium</taxon>
    </lineage>
</organism>
<evidence type="ECO:0000313" key="3">
    <source>
        <dbReference type="EMBL" id="MEE7458979.1"/>
    </source>
</evidence>
<feature type="chain" id="PRO_5045491239" evidence="2">
    <location>
        <begin position="26"/>
        <end position="294"/>
    </location>
</feature>
<keyword evidence="2" id="KW-0732">Signal</keyword>
<gene>
    <name evidence="3" type="ORF">MRSR164_19980</name>
</gene>
<name>A0ABU7TEM0_9HYPH</name>
<protein>
    <submittedName>
        <fullName evidence="3">Uncharacterized protein</fullName>
    </submittedName>
</protein>
<keyword evidence="4" id="KW-1185">Reference proteome</keyword>
<comment type="caution">
    <text evidence="3">The sequence shown here is derived from an EMBL/GenBank/DDBJ whole genome shotgun (WGS) entry which is preliminary data.</text>
</comment>